<evidence type="ECO:0000313" key="3">
    <source>
        <dbReference type="EMBL" id="KAJ5495011.1"/>
    </source>
</evidence>
<evidence type="ECO:0008006" key="5">
    <source>
        <dbReference type="Google" id="ProtNLM"/>
    </source>
</evidence>
<reference evidence="3" key="2">
    <citation type="journal article" date="2023" name="IMA Fungus">
        <title>Comparative genomic study of the Penicillium genus elucidates a diverse pangenome and 15 lateral gene transfer events.</title>
        <authorList>
            <person name="Petersen C."/>
            <person name="Sorensen T."/>
            <person name="Nielsen M.R."/>
            <person name="Sondergaard T.E."/>
            <person name="Sorensen J.L."/>
            <person name="Fitzpatrick D.A."/>
            <person name="Frisvad J.C."/>
            <person name="Nielsen K.L."/>
        </authorList>
    </citation>
    <scope>NUCLEOTIDE SEQUENCE</scope>
    <source>
        <strain evidence="3">IBT 30728</strain>
    </source>
</reference>
<dbReference type="EMBL" id="JAPWDQ010000001">
    <property type="protein sequence ID" value="KAJ5495011.1"/>
    <property type="molecule type" value="Genomic_DNA"/>
</dbReference>
<gene>
    <name evidence="3" type="ORF">N7539_000127</name>
</gene>
<dbReference type="RefSeq" id="XP_056794024.1">
    <property type="nucleotide sequence ID" value="XM_056929731.1"/>
</dbReference>
<dbReference type="GeneID" id="81619980"/>
<feature type="transmembrane region" description="Helical" evidence="2">
    <location>
        <begin position="163"/>
        <end position="185"/>
    </location>
</feature>
<feature type="transmembrane region" description="Helical" evidence="2">
    <location>
        <begin position="77"/>
        <end position="100"/>
    </location>
</feature>
<keyword evidence="2" id="KW-0472">Membrane</keyword>
<keyword evidence="4" id="KW-1185">Reference proteome</keyword>
<comment type="caution">
    <text evidence="3">The sequence shown here is derived from an EMBL/GenBank/DDBJ whole genome shotgun (WGS) entry which is preliminary data.</text>
</comment>
<proteinExistence type="predicted"/>
<sequence length="276" mass="30177">MSFLVVPLLKFGVSKAKKHHAAKKQAKQADQFQQPGNAYNHGPEAPIHMANYPANIGPGADLHFPPAEAQMSKRAKIMAIFTAGLRFLQIVFGLTVVGLYGRDVHHDHENGESARARWVFALTVAVLATLTAGVSFGVPLIMRSLKGGAGAGVGRSQLRLPQFVWEFILCILWLTMFGIFGKMYIGVYPVTTHGADSSGKRDTAHGSANNTTTTTTPAISPLGDAAKINRMRHAVWVDLINLLMWVATASFVLLRWLKSRRAARGDEMDVEKDNQF</sequence>
<keyword evidence="2" id="KW-1133">Transmembrane helix</keyword>
<organism evidence="3 4">
    <name type="scientific">Penicillium diatomitis</name>
    <dbReference type="NCBI Taxonomy" id="2819901"/>
    <lineage>
        <taxon>Eukaryota</taxon>
        <taxon>Fungi</taxon>
        <taxon>Dikarya</taxon>
        <taxon>Ascomycota</taxon>
        <taxon>Pezizomycotina</taxon>
        <taxon>Eurotiomycetes</taxon>
        <taxon>Eurotiomycetidae</taxon>
        <taxon>Eurotiales</taxon>
        <taxon>Aspergillaceae</taxon>
        <taxon>Penicillium</taxon>
    </lineage>
</organism>
<accession>A0A9X0C214</accession>
<reference evidence="3" key="1">
    <citation type="submission" date="2022-12" db="EMBL/GenBank/DDBJ databases">
        <authorList>
            <person name="Petersen C."/>
        </authorList>
    </citation>
    <scope>NUCLEOTIDE SEQUENCE</scope>
    <source>
        <strain evidence="3">IBT 30728</strain>
    </source>
</reference>
<dbReference type="PANTHER" id="PTHR42083:SF1">
    <property type="entry name" value="MARVEL DOMAIN-CONTAINING PROTEIN"/>
    <property type="match status" value="1"/>
</dbReference>
<feature type="transmembrane region" description="Helical" evidence="2">
    <location>
        <begin position="239"/>
        <end position="257"/>
    </location>
</feature>
<feature type="transmembrane region" description="Helical" evidence="2">
    <location>
        <begin position="120"/>
        <end position="142"/>
    </location>
</feature>
<evidence type="ECO:0000313" key="4">
    <source>
        <dbReference type="Proteomes" id="UP001148312"/>
    </source>
</evidence>
<evidence type="ECO:0000256" key="2">
    <source>
        <dbReference type="SAM" id="Phobius"/>
    </source>
</evidence>
<dbReference type="AlphaFoldDB" id="A0A9X0C214"/>
<dbReference type="Proteomes" id="UP001148312">
    <property type="component" value="Unassembled WGS sequence"/>
</dbReference>
<protein>
    <recommendedName>
        <fullName evidence="5">MARVEL domain-containing protein</fullName>
    </recommendedName>
</protein>
<feature type="region of interest" description="Disordered" evidence="1">
    <location>
        <begin position="20"/>
        <end position="40"/>
    </location>
</feature>
<evidence type="ECO:0000256" key="1">
    <source>
        <dbReference type="SAM" id="MobiDB-lite"/>
    </source>
</evidence>
<keyword evidence="2" id="KW-0812">Transmembrane</keyword>
<dbReference type="PANTHER" id="PTHR42083">
    <property type="entry name" value="MARVEL DOMAIN-CONTAINING PROTEIN"/>
    <property type="match status" value="1"/>
</dbReference>
<name>A0A9X0C214_9EURO</name>